<comment type="caution">
    <text evidence="7">The sequence shown here is derived from an EMBL/GenBank/DDBJ whole genome shotgun (WGS) entry which is preliminary data.</text>
</comment>
<evidence type="ECO:0000313" key="7">
    <source>
        <dbReference type="EMBL" id="KNC94856.1"/>
    </source>
</evidence>
<name>A0A0L0H1M5_9ENTR</name>
<proteinExistence type="inferred from homology"/>
<keyword evidence="3 5" id="KW-0732">Signal</keyword>
<dbReference type="PATRIC" id="fig|379893.4.peg.2561"/>
<keyword evidence="8" id="KW-1185">Reference proteome</keyword>
<feature type="signal peptide" evidence="5">
    <location>
        <begin position="1"/>
        <end position="23"/>
    </location>
</feature>
<dbReference type="Pfam" id="PF00419">
    <property type="entry name" value="Fimbrial"/>
    <property type="match status" value="1"/>
</dbReference>
<dbReference type="GO" id="GO:0009289">
    <property type="term" value="C:pilus"/>
    <property type="evidence" value="ECO:0007669"/>
    <property type="project" value="UniProtKB-SubCell"/>
</dbReference>
<evidence type="ECO:0000313" key="8">
    <source>
        <dbReference type="Proteomes" id="UP000037393"/>
    </source>
</evidence>
<dbReference type="InterPro" id="IPR008966">
    <property type="entry name" value="Adhesion_dom_sf"/>
</dbReference>
<dbReference type="Proteomes" id="UP000037393">
    <property type="component" value="Unassembled WGS sequence"/>
</dbReference>
<protein>
    <submittedName>
        <fullName evidence="7">Fimbrial protein</fullName>
    </submittedName>
</protein>
<dbReference type="PANTHER" id="PTHR33420:SF31">
    <property type="entry name" value="TYPE 1 FIMBRIN D-MANNOSE SPECIFIC ADHESIN"/>
    <property type="match status" value="1"/>
</dbReference>
<evidence type="ECO:0000256" key="5">
    <source>
        <dbReference type="SAM" id="SignalP"/>
    </source>
</evidence>
<dbReference type="STRING" id="379893.GCA_001297775_01167"/>
<dbReference type="EMBL" id="JNGI01000019">
    <property type="protein sequence ID" value="KNC94856.1"/>
    <property type="molecule type" value="Genomic_DNA"/>
</dbReference>
<feature type="domain" description="Fimbrial-type adhesion" evidence="6">
    <location>
        <begin position="227"/>
        <end position="376"/>
    </location>
</feature>
<dbReference type="InterPro" id="IPR050263">
    <property type="entry name" value="Bact_Fimbrial_Adh_Pro"/>
</dbReference>
<dbReference type="Gene3D" id="2.60.40.1090">
    <property type="entry name" value="Fimbrial-type adhesion domain"/>
    <property type="match status" value="1"/>
</dbReference>
<comment type="similarity">
    <text evidence="2">Belongs to the fimbrial protein family.</text>
</comment>
<dbReference type="SUPFAM" id="SSF49401">
    <property type="entry name" value="Bacterial adhesins"/>
    <property type="match status" value="1"/>
</dbReference>
<dbReference type="AlphaFoldDB" id="A0A0L0H1M5"/>
<comment type="subcellular location">
    <subcellularLocation>
        <location evidence="1">Fimbrium</location>
    </subcellularLocation>
</comment>
<evidence type="ECO:0000259" key="6">
    <source>
        <dbReference type="Pfam" id="PF00419"/>
    </source>
</evidence>
<accession>A0A0L0H1M5</accession>
<gene>
    <name evidence="7" type="ORF">GM31_12610</name>
</gene>
<dbReference type="GO" id="GO:0043709">
    <property type="term" value="P:cell adhesion involved in single-species biofilm formation"/>
    <property type="evidence" value="ECO:0007669"/>
    <property type="project" value="TreeGrafter"/>
</dbReference>
<reference evidence="7 8" key="1">
    <citation type="journal article" date="2015" name="Appl. Environ. Microbiol.">
        <title>The Enterobacterium Trabulsiella odontotermitis Presents Novel Adaptations Related to Its Association with Fungus-Growing Termites.</title>
        <authorList>
            <person name="Sapountzis P."/>
            <person name="Gruntjes T."/>
            <person name="Otani S."/>
            <person name="Estevez J."/>
            <person name="da Costa R.R."/>
            <person name="Plunkett G.3rd."/>
            <person name="Perna N.T."/>
            <person name="Poulsen M."/>
        </authorList>
    </citation>
    <scope>NUCLEOTIDE SEQUENCE [LARGE SCALE GENOMIC DNA]</scope>
    <source>
        <strain evidence="7 8">12</strain>
    </source>
</reference>
<evidence type="ECO:0000256" key="1">
    <source>
        <dbReference type="ARBA" id="ARBA00004561"/>
    </source>
</evidence>
<dbReference type="PANTHER" id="PTHR33420">
    <property type="entry name" value="FIMBRIAL SUBUNIT ELFA-RELATED"/>
    <property type="match status" value="1"/>
</dbReference>
<dbReference type="InterPro" id="IPR000259">
    <property type="entry name" value="Adhesion_dom_fimbrial"/>
</dbReference>
<evidence type="ECO:0000256" key="3">
    <source>
        <dbReference type="ARBA" id="ARBA00022729"/>
    </source>
</evidence>
<keyword evidence="4" id="KW-0281">Fimbrium</keyword>
<dbReference type="InterPro" id="IPR036937">
    <property type="entry name" value="Adhesion_dom_fimbrial_sf"/>
</dbReference>
<feature type="chain" id="PRO_5005539751" evidence="5">
    <location>
        <begin position="24"/>
        <end position="378"/>
    </location>
</feature>
<evidence type="ECO:0000256" key="2">
    <source>
        <dbReference type="ARBA" id="ARBA00006671"/>
    </source>
</evidence>
<organism evidence="7 8">
    <name type="scientific">Trabulsiella odontotermitis</name>
    <dbReference type="NCBI Taxonomy" id="379893"/>
    <lineage>
        <taxon>Bacteria</taxon>
        <taxon>Pseudomonadati</taxon>
        <taxon>Pseudomonadota</taxon>
        <taxon>Gammaproteobacteria</taxon>
        <taxon>Enterobacterales</taxon>
        <taxon>Enterobacteriaceae</taxon>
        <taxon>Trabulsiella</taxon>
    </lineage>
</organism>
<evidence type="ECO:0000256" key="4">
    <source>
        <dbReference type="ARBA" id="ARBA00023263"/>
    </source>
</evidence>
<sequence length="378" mass="39643">MMNLTLRFLITLLFMLSMAPARAATILRNCFAAPGTYQTTINREFSADENSAGKIIQPDGHLVGAGQAITAQCDCPGNMTASSTVMGFAFAGSPLSAGSRAGYGYLTENIDIDIDAYTDAIHSPDGSGLYSIAIDNYPTTVPVSSMESLTSKESNETVCRSGTQPVSGVPSRQFKWNILSARLYIKSPILGQETIPPTLIEQSSACLYFGSGMCGSGDAQPVANIWLSGSLSAPLSCTINAGSTIDVDFGAIARTNFTTAGVPPVGFTLKAVNINFHCDNAAVSQYQKIKLTLTADQGVSDPGDGLIARMMGRDDIGVRLYDTNSNSVGLDGNMAFPVVLDSQGNGSIKMQAAPVATTATPPEAGPFEGNVTVKMELR</sequence>